<evidence type="ECO:0000313" key="5">
    <source>
        <dbReference type="EMBL" id="NYE81746.1"/>
    </source>
</evidence>
<protein>
    <submittedName>
        <fullName evidence="5">AraC-like DNA-binding protein</fullName>
    </submittedName>
</protein>
<dbReference type="GO" id="GO:0043565">
    <property type="term" value="F:sequence-specific DNA binding"/>
    <property type="evidence" value="ECO:0007669"/>
    <property type="project" value="InterPro"/>
</dbReference>
<dbReference type="Gene3D" id="1.10.10.60">
    <property type="entry name" value="Homeodomain-like"/>
    <property type="match status" value="1"/>
</dbReference>
<dbReference type="InterPro" id="IPR009057">
    <property type="entry name" value="Homeodomain-like_sf"/>
</dbReference>
<dbReference type="RefSeq" id="WP_179583970.1">
    <property type="nucleotide sequence ID" value="NZ_JACBYR010000001.1"/>
</dbReference>
<dbReference type="SUPFAM" id="SSF46689">
    <property type="entry name" value="Homeodomain-like"/>
    <property type="match status" value="2"/>
</dbReference>
<dbReference type="AlphaFoldDB" id="A0A7Y9IRI2"/>
<proteinExistence type="predicted"/>
<dbReference type="EMBL" id="JACBYR010000001">
    <property type="protein sequence ID" value="NYE81746.1"/>
    <property type="molecule type" value="Genomic_DNA"/>
</dbReference>
<dbReference type="InterPro" id="IPR035418">
    <property type="entry name" value="AraC-bd_2"/>
</dbReference>
<dbReference type="Pfam" id="PF14525">
    <property type="entry name" value="AraC_binding_2"/>
    <property type="match status" value="1"/>
</dbReference>
<reference evidence="5 6" key="1">
    <citation type="submission" date="2020-07" db="EMBL/GenBank/DDBJ databases">
        <title>Genomic Encyclopedia of Type Strains, Phase IV (KMG-V): Genome sequencing to study the core and pangenomes of soil and plant-associated prokaryotes.</title>
        <authorList>
            <person name="Whitman W."/>
        </authorList>
    </citation>
    <scope>NUCLEOTIDE SEQUENCE [LARGE SCALE GENOMIC DNA]</scope>
    <source>
        <strain evidence="5 6">SAS40</strain>
    </source>
</reference>
<name>A0A7Y9IRI2_9BURK</name>
<keyword evidence="2 5" id="KW-0238">DNA-binding</keyword>
<dbReference type="InterPro" id="IPR050204">
    <property type="entry name" value="AraC_XylS_family_regulators"/>
</dbReference>
<evidence type="ECO:0000256" key="2">
    <source>
        <dbReference type="ARBA" id="ARBA00023125"/>
    </source>
</evidence>
<evidence type="ECO:0000259" key="4">
    <source>
        <dbReference type="PROSITE" id="PS01124"/>
    </source>
</evidence>
<dbReference type="PROSITE" id="PS00041">
    <property type="entry name" value="HTH_ARAC_FAMILY_1"/>
    <property type="match status" value="1"/>
</dbReference>
<dbReference type="Proteomes" id="UP000542125">
    <property type="component" value="Unassembled WGS sequence"/>
</dbReference>
<sequence>MATFAPPLLDAGVFKNSEVVRSKDAHEMHHHVTNTLSAHHLDVRSVGFRASLRQGSVGSMRVCELEYGSIVQADPGRLDDYLLIQMLQAGQSRVYHEGNETLLSCDMAGVIAPTIPFRALWERDCRHVMLKIPRSKLEQACSSYLGHDLGGSLQFRIGMDLRTPTGQAWKHLMEYVLGSAPPAESCAISPIIHGHMEEAAIAHLLIHQSHNFSEALKRANDSSINVPSCVRRAEQYIEDHLLDAITLTDVAEYAGVSVSTLCHSFRRHRGSSLMCALRGLRLEGARKELLTGNGRSIVDVAYEWGFNHAGRFSISYRKRFGESPTQTLQR</sequence>
<gene>
    <name evidence="5" type="ORF">FHW18_001017</name>
</gene>
<dbReference type="PROSITE" id="PS01124">
    <property type="entry name" value="HTH_ARAC_FAMILY_2"/>
    <property type="match status" value="1"/>
</dbReference>
<keyword evidence="3" id="KW-0804">Transcription</keyword>
<dbReference type="PANTHER" id="PTHR46796">
    <property type="entry name" value="HTH-TYPE TRANSCRIPTIONAL ACTIVATOR RHAS-RELATED"/>
    <property type="match status" value="1"/>
</dbReference>
<dbReference type="SMART" id="SM00342">
    <property type="entry name" value="HTH_ARAC"/>
    <property type="match status" value="1"/>
</dbReference>
<keyword evidence="1" id="KW-0805">Transcription regulation</keyword>
<dbReference type="Pfam" id="PF12833">
    <property type="entry name" value="HTH_18"/>
    <property type="match status" value="1"/>
</dbReference>
<feature type="domain" description="HTH araC/xylS-type" evidence="4">
    <location>
        <begin position="231"/>
        <end position="330"/>
    </location>
</feature>
<keyword evidence="6" id="KW-1185">Reference proteome</keyword>
<evidence type="ECO:0000313" key="6">
    <source>
        <dbReference type="Proteomes" id="UP000542125"/>
    </source>
</evidence>
<accession>A0A7Y9IRI2</accession>
<dbReference type="InterPro" id="IPR018060">
    <property type="entry name" value="HTH_AraC"/>
</dbReference>
<dbReference type="InterPro" id="IPR018062">
    <property type="entry name" value="HTH_AraC-typ_CS"/>
</dbReference>
<evidence type="ECO:0000256" key="1">
    <source>
        <dbReference type="ARBA" id="ARBA00023015"/>
    </source>
</evidence>
<dbReference type="GO" id="GO:0003700">
    <property type="term" value="F:DNA-binding transcription factor activity"/>
    <property type="evidence" value="ECO:0007669"/>
    <property type="project" value="InterPro"/>
</dbReference>
<comment type="caution">
    <text evidence="5">The sequence shown here is derived from an EMBL/GenBank/DDBJ whole genome shotgun (WGS) entry which is preliminary data.</text>
</comment>
<evidence type="ECO:0000256" key="3">
    <source>
        <dbReference type="ARBA" id="ARBA00023163"/>
    </source>
</evidence>
<organism evidence="5 6">
    <name type="scientific">Pigmentiphaga litoralis</name>
    <dbReference type="NCBI Taxonomy" id="516702"/>
    <lineage>
        <taxon>Bacteria</taxon>
        <taxon>Pseudomonadati</taxon>
        <taxon>Pseudomonadota</taxon>
        <taxon>Betaproteobacteria</taxon>
        <taxon>Burkholderiales</taxon>
        <taxon>Alcaligenaceae</taxon>
        <taxon>Pigmentiphaga</taxon>
    </lineage>
</organism>